<feature type="transmembrane region" description="Helical" evidence="10">
    <location>
        <begin position="141"/>
        <end position="163"/>
    </location>
</feature>
<evidence type="ECO:0000256" key="5">
    <source>
        <dbReference type="ARBA" id="ARBA00022824"/>
    </source>
</evidence>
<comment type="similarity">
    <text evidence="2 10">Belongs to the ARV1 family.</text>
</comment>
<dbReference type="EMBL" id="KZ819604">
    <property type="protein sequence ID" value="PWN33228.1"/>
    <property type="molecule type" value="Genomic_DNA"/>
</dbReference>
<evidence type="ECO:0000256" key="9">
    <source>
        <dbReference type="ARBA" id="ARBA00023136"/>
    </source>
</evidence>
<keyword evidence="9 10" id="KW-0472">Membrane</keyword>
<protein>
    <recommendedName>
        <fullName evidence="10">Protein ARV</fullName>
    </recommendedName>
</protein>
<dbReference type="InterPro" id="IPR007290">
    <property type="entry name" value="Arv1"/>
</dbReference>
<proteinExistence type="inferred from homology"/>
<evidence type="ECO:0000313" key="11">
    <source>
        <dbReference type="EMBL" id="PWN33228.1"/>
    </source>
</evidence>
<name>A0A316V868_9BASI</name>
<dbReference type="AlphaFoldDB" id="A0A316V868"/>
<evidence type="ECO:0000256" key="4">
    <source>
        <dbReference type="ARBA" id="ARBA00022692"/>
    </source>
</evidence>
<keyword evidence="10" id="KW-0746">Sphingolipid metabolism</keyword>
<keyword evidence="12" id="KW-1185">Reference proteome</keyword>
<dbReference type="GO" id="GO:0097036">
    <property type="term" value="P:regulation of plasma membrane sterol distribution"/>
    <property type="evidence" value="ECO:0007669"/>
    <property type="project" value="UniProtKB-UniRule"/>
</dbReference>
<keyword evidence="7 10" id="KW-0445">Lipid transport</keyword>
<feature type="transmembrane region" description="Helical" evidence="10">
    <location>
        <begin position="89"/>
        <end position="111"/>
    </location>
</feature>
<accession>A0A316V868</accession>
<evidence type="ECO:0000256" key="1">
    <source>
        <dbReference type="ARBA" id="ARBA00004477"/>
    </source>
</evidence>
<dbReference type="PANTHER" id="PTHR14467:SF0">
    <property type="entry name" value="PROTEIN ARV1"/>
    <property type="match status" value="1"/>
</dbReference>
<dbReference type="GO" id="GO:0032366">
    <property type="term" value="P:intracellular sterol transport"/>
    <property type="evidence" value="ECO:0007669"/>
    <property type="project" value="UniProtKB-UniRule"/>
</dbReference>
<evidence type="ECO:0000256" key="2">
    <source>
        <dbReference type="ARBA" id="ARBA00009187"/>
    </source>
</evidence>
<dbReference type="OrthoDB" id="2192830at2759"/>
<dbReference type="Pfam" id="PF04161">
    <property type="entry name" value="Arv1"/>
    <property type="match status" value="1"/>
</dbReference>
<dbReference type="InParanoid" id="A0A316V868"/>
<dbReference type="GO" id="GO:0000139">
    <property type="term" value="C:Golgi membrane"/>
    <property type="evidence" value="ECO:0007669"/>
    <property type="project" value="UniProtKB-SubCell"/>
</dbReference>
<dbReference type="Proteomes" id="UP000245771">
    <property type="component" value="Unassembled WGS sequence"/>
</dbReference>
<keyword evidence="8 10" id="KW-0443">Lipid metabolism</keyword>
<dbReference type="GeneID" id="37024322"/>
<keyword evidence="10" id="KW-0333">Golgi apparatus</keyword>
<dbReference type="STRING" id="1280837.A0A316V868"/>
<feature type="transmembrane region" description="Helical" evidence="10">
    <location>
        <begin position="241"/>
        <end position="260"/>
    </location>
</feature>
<keyword evidence="3 10" id="KW-0813">Transport</keyword>
<feature type="transmembrane region" description="Helical" evidence="10">
    <location>
        <begin position="267"/>
        <end position="286"/>
    </location>
</feature>
<dbReference type="PANTHER" id="PTHR14467">
    <property type="entry name" value="ARV1"/>
    <property type="match status" value="1"/>
</dbReference>
<dbReference type="GO" id="GO:0032541">
    <property type="term" value="C:cortical endoplasmic reticulum"/>
    <property type="evidence" value="ECO:0007669"/>
    <property type="project" value="TreeGrafter"/>
</dbReference>
<evidence type="ECO:0000256" key="3">
    <source>
        <dbReference type="ARBA" id="ARBA00022448"/>
    </source>
</evidence>
<evidence type="ECO:0000313" key="12">
    <source>
        <dbReference type="Proteomes" id="UP000245771"/>
    </source>
</evidence>
<dbReference type="GO" id="GO:0006665">
    <property type="term" value="P:sphingolipid metabolic process"/>
    <property type="evidence" value="ECO:0007669"/>
    <property type="project" value="UniProtKB-UniRule"/>
</dbReference>
<dbReference type="RefSeq" id="XP_025353530.1">
    <property type="nucleotide sequence ID" value="XM_025502541.1"/>
</dbReference>
<gene>
    <name evidence="11" type="ORF">FA14DRAFT_59520</name>
</gene>
<reference evidence="11 12" key="1">
    <citation type="journal article" date="2018" name="Mol. Biol. Evol.">
        <title>Broad Genomic Sampling Reveals a Smut Pathogenic Ancestry of the Fungal Clade Ustilaginomycotina.</title>
        <authorList>
            <person name="Kijpornyongpan T."/>
            <person name="Mondo S.J."/>
            <person name="Barry K."/>
            <person name="Sandor L."/>
            <person name="Lee J."/>
            <person name="Lipzen A."/>
            <person name="Pangilinan J."/>
            <person name="LaButti K."/>
            <person name="Hainaut M."/>
            <person name="Henrissat B."/>
            <person name="Grigoriev I.V."/>
            <person name="Spatafora J.W."/>
            <person name="Aime M.C."/>
        </authorList>
    </citation>
    <scope>NUCLEOTIDE SEQUENCE [LARGE SCALE GENOMIC DNA]</scope>
    <source>
        <strain evidence="11 12">MCA 3882</strain>
    </source>
</reference>
<dbReference type="GO" id="GO:0016125">
    <property type="term" value="P:sterol metabolic process"/>
    <property type="evidence" value="ECO:0007669"/>
    <property type="project" value="UniProtKB-UniRule"/>
</dbReference>
<evidence type="ECO:0000256" key="8">
    <source>
        <dbReference type="ARBA" id="ARBA00023098"/>
    </source>
</evidence>
<feature type="transmembrane region" description="Helical" evidence="10">
    <location>
        <begin position="194"/>
        <end position="216"/>
    </location>
</feature>
<comment type="function">
    <text evidence="10">Mediator of sterol homeostasis involved in sterol uptake, trafficking and distribution into membranes.</text>
</comment>
<comment type="function">
    <text evidence="10">Regulates also the sphingolipid metabolism.</text>
</comment>
<evidence type="ECO:0000256" key="7">
    <source>
        <dbReference type="ARBA" id="ARBA00023055"/>
    </source>
</evidence>
<sequence length="317" mass="36000">MPICVHCSTPTQALYVSYGPQHLICTKCKACGAFADPYVEHEAIIVVIDLILVKPRAYRHLLFNRKDVFAQDDTRKKVKESPATTERKAWLLLARHFLALLLVDAYLRWFYLCRDHNTSLQESMSGDLSTRLLVLWSYFNILWSTCTTMLTLHTVVLLWATVYHRAVRWIAQRQTDSSRSKIDQNELQRFKMHLIPNALLLSSLTPTFLLCLLLLWQPLSHSSEDQKQPGEWQWNEASIDWAIRSLVSGLSAGVGLGVVLPLQRTKVGALMATTILMIGWYLQFVVSQKLGMPFHSGVGVLQSDEGQIAAKLYCLAN</sequence>
<keyword evidence="6 10" id="KW-1133">Transmembrane helix</keyword>
<evidence type="ECO:0000256" key="10">
    <source>
        <dbReference type="RuleBase" id="RU368065"/>
    </source>
</evidence>
<dbReference type="GO" id="GO:0005789">
    <property type="term" value="C:endoplasmic reticulum membrane"/>
    <property type="evidence" value="ECO:0007669"/>
    <property type="project" value="UniProtKB-SubCell"/>
</dbReference>
<evidence type="ECO:0000256" key="6">
    <source>
        <dbReference type="ARBA" id="ARBA00022989"/>
    </source>
</evidence>
<keyword evidence="4 10" id="KW-0812">Transmembrane</keyword>
<comment type="subcellular location">
    <subcellularLocation>
        <location evidence="1 10">Endoplasmic reticulum membrane</location>
        <topology evidence="1 10">Multi-pass membrane protein</topology>
    </subcellularLocation>
    <subcellularLocation>
        <location evidence="10">Golgi apparatus membrane</location>
        <topology evidence="10">Multi-pass membrane protein</topology>
    </subcellularLocation>
</comment>
<organism evidence="11 12">
    <name type="scientific">Meira miltonrushii</name>
    <dbReference type="NCBI Taxonomy" id="1280837"/>
    <lineage>
        <taxon>Eukaryota</taxon>
        <taxon>Fungi</taxon>
        <taxon>Dikarya</taxon>
        <taxon>Basidiomycota</taxon>
        <taxon>Ustilaginomycotina</taxon>
        <taxon>Exobasidiomycetes</taxon>
        <taxon>Exobasidiales</taxon>
        <taxon>Brachybasidiaceae</taxon>
        <taxon>Meira</taxon>
    </lineage>
</organism>
<keyword evidence="5 10" id="KW-0256">Endoplasmic reticulum</keyword>